<evidence type="ECO:0000256" key="5">
    <source>
        <dbReference type="ARBA" id="ARBA00023014"/>
    </source>
</evidence>
<dbReference type="HOGENOM" id="CLU_039484_0_0_4"/>
<dbReference type="InterPro" id="IPR050584">
    <property type="entry name" value="Cholesterol_7-desaturase"/>
</dbReference>
<evidence type="ECO:0000256" key="3">
    <source>
        <dbReference type="ARBA" id="ARBA00023002"/>
    </source>
</evidence>
<gene>
    <name evidence="7" type="ORF">MB84_08110</name>
</gene>
<dbReference type="Gene3D" id="2.102.10.10">
    <property type="entry name" value="Rieske [2Fe-2S] iron-sulphur domain"/>
    <property type="match status" value="1"/>
</dbReference>
<feature type="domain" description="Rieske" evidence="6">
    <location>
        <begin position="7"/>
        <end position="109"/>
    </location>
</feature>
<evidence type="ECO:0000259" key="6">
    <source>
        <dbReference type="PROSITE" id="PS51296"/>
    </source>
</evidence>
<dbReference type="AlphaFoldDB" id="A0A0E3YBV3"/>
<dbReference type="EMBL" id="CP011253">
    <property type="protein sequence ID" value="AKC69452.1"/>
    <property type="molecule type" value="Genomic_DNA"/>
</dbReference>
<accession>A0A0E3YBV3</accession>
<dbReference type="RefSeq" id="WP_046290771.1">
    <property type="nucleotide sequence ID" value="NZ_CP011253.3"/>
</dbReference>
<name>A0A0E3YBV3_9BURK</name>
<dbReference type="KEGG" id="pox:MB84_08110"/>
<keyword evidence="3" id="KW-0560">Oxidoreductase</keyword>
<dbReference type="Proteomes" id="UP000035050">
    <property type="component" value="Chromosome"/>
</dbReference>
<evidence type="ECO:0000313" key="8">
    <source>
        <dbReference type="Proteomes" id="UP000035050"/>
    </source>
</evidence>
<dbReference type="InterPro" id="IPR036922">
    <property type="entry name" value="Rieske_2Fe-2S_sf"/>
</dbReference>
<dbReference type="InterPro" id="IPR044043">
    <property type="entry name" value="VanA_C_cat"/>
</dbReference>
<dbReference type="PANTHER" id="PTHR21266">
    <property type="entry name" value="IRON-SULFUR DOMAIN CONTAINING PROTEIN"/>
    <property type="match status" value="1"/>
</dbReference>
<dbReference type="GO" id="GO:0016491">
    <property type="term" value="F:oxidoreductase activity"/>
    <property type="evidence" value="ECO:0007669"/>
    <property type="project" value="UniProtKB-KW"/>
</dbReference>
<dbReference type="SUPFAM" id="SSF55961">
    <property type="entry name" value="Bet v1-like"/>
    <property type="match status" value="1"/>
</dbReference>
<keyword evidence="5" id="KW-0411">Iron-sulfur</keyword>
<dbReference type="OrthoDB" id="9790995at2"/>
<dbReference type="CDD" id="cd08878">
    <property type="entry name" value="RHO_alpha_C_DMO-like"/>
    <property type="match status" value="1"/>
</dbReference>
<dbReference type="Pfam" id="PF00355">
    <property type="entry name" value="Rieske"/>
    <property type="match status" value="1"/>
</dbReference>
<protein>
    <submittedName>
        <fullName evidence="7">(2Fe-2S)-binding protein</fullName>
    </submittedName>
</protein>
<keyword evidence="8" id="KW-1185">Reference proteome</keyword>
<dbReference type="GO" id="GO:0051537">
    <property type="term" value="F:2 iron, 2 sulfur cluster binding"/>
    <property type="evidence" value="ECO:0007669"/>
    <property type="project" value="UniProtKB-KW"/>
</dbReference>
<evidence type="ECO:0000313" key="7">
    <source>
        <dbReference type="EMBL" id="AKC69452.1"/>
    </source>
</evidence>
<dbReference type="SUPFAM" id="SSF50022">
    <property type="entry name" value="ISP domain"/>
    <property type="match status" value="1"/>
</dbReference>
<organism evidence="7 8">
    <name type="scientific">Pandoraea oxalativorans</name>
    <dbReference type="NCBI Taxonomy" id="573737"/>
    <lineage>
        <taxon>Bacteria</taxon>
        <taxon>Pseudomonadati</taxon>
        <taxon>Pseudomonadota</taxon>
        <taxon>Betaproteobacteria</taxon>
        <taxon>Burkholderiales</taxon>
        <taxon>Burkholderiaceae</taxon>
        <taxon>Pandoraea</taxon>
    </lineage>
</organism>
<evidence type="ECO:0000256" key="1">
    <source>
        <dbReference type="ARBA" id="ARBA00022714"/>
    </source>
</evidence>
<dbReference type="GO" id="GO:0046872">
    <property type="term" value="F:metal ion binding"/>
    <property type="evidence" value="ECO:0007669"/>
    <property type="project" value="UniProtKB-KW"/>
</dbReference>
<dbReference type="PATRIC" id="fig|573737.6.peg.2471"/>
<proteinExistence type="predicted"/>
<dbReference type="InterPro" id="IPR017941">
    <property type="entry name" value="Rieske_2Fe-2S"/>
</dbReference>
<dbReference type="Pfam" id="PF19112">
    <property type="entry name" value="VanA_C"/>
    <property type="match status" value="1"/>
</dbReference>
<reference evidence="7" key="1">
    <citation type="submission" date="2016-06" db="EMBL/GenBank/DDBJ databases">
        <title>Pandoraea oxalativorans DSM 23570 Genome Sequencing.</title>
        <authorList>
            <person name="Ee R."/>
            <person name="Lim Y.-L."/>
            <person name="Yong D."/>
            <person name="Yin W.-F."/>
            <person name="Chan K.-G."/>
        </authorList>
    </citation>
    <scope>NUCLEOTIDE SEQUENCE</scope>
    <source>
        <strain evidence="7">DSM 23570</strain>
    </source>
</reference>
<evidence type="ECO:0000256" key="2">
    <source>
        <dbReference type="ARBA" id="ARBA00022723"/>
    </source>
</evidence>
<evidence type="ECO:0000256" key="4">
    <source>
        <dbReference type="ARBA" id="ARBA00023004"/>
    </source>
</evidence>
<keyword evidence="1" id="KW-0001">2Fe-2S</keyword>
<keyword evidence="2" id="KW-0479">Metal-binding</keyword>
<dbReference type="Gene3D" id="3.90.380.10">
    <property type="entry name" value="Naphthalene 1,2-dioxygenase Alpha Subunit, Chain A, domain 1"/>
    <property type="match status" value="1"/>
</dbReference>
<sequence>MFIRNAWYMVGWSTDFSQDAIVPFTVMDEPLAIYRKMDGSLSALEDRCPHRLVPLTVGRKEGDELRCMYHGLKFAADGRCTEIPGQDRISSKVCVRSYPIEEMHGAAWVWMGEAEKADKALIPPIIGPDNPEWSMVCASFDIEANAELISDNLLDLSHAPFVHESTFGASDMKSLKLMKDGENKRGVTVLDRGVRADRWHSGRQSNPYFGEVPSDDRVVSTFLVPGVFILTIHSYAPGIQDRLVDGEATEAPIFARCTNQMITPISETRSKFFYNFGPWANGDALKAHCFGIAAAAFQEDKAIIEVQQNLIDRSPERKMIMLAMDAPVLRYNEIYDRLREQEKPQAEAAA</sequence>
<dbReference type="PROSITE" id="PS51296">
    <property type="entry name" value="RIESKE"/>
    <property type="match status" value="1"/>
</dbReference>
<dbReference type="PANTHER" id="PTHR21266:SF60">
    <property type="entry name" value="3-KETOSTEROID-9-ALPHA-MONOOXYGENASE, OXYGENASE COMPONENT"/>
    <property type="match status" value="1"/>
</dbReference>
<keyword evidence="4" id="KW-0408">Iron</keyword>